<dbReference type="RefSeq" id="WP_177137145.1">
    <property type="nucleotide sequence ID" value="NZ_VYGV01000016.1"/>
</dbReference>
<accession>A0A7Y8H096</accession>
<evidence type="ECO:0000256" key="2">
    <source>
        <dbReference type="SAM" id="MobiDB-lite"/>
    </source>
</evidence>
<evidence type="ECO:0000256" key="1">
    <source>
        <dbReference type="ARBA" id="ARBA00023172"/>
    </source>
</evidence>
<dbReference type="EMBL" id="VYGV01000016">
    <property type="protein sequence ID" value="NWF47267.1"/>
    <property type="molecule type" value="Genomic_DNA"/>
</dbReference>
<evidence type="ECO:0000313" key="3">
    <source>
        <dbReference type="EMBL" id="NWF47267.1"/>
    </source>
</evidence>
<organism evidence="3 4">
    <name type="scientific">Hydrogenophaga aromaticivorans</name>
    <dbReference type="NCBI Taxonomy" id="2610898"/>
    <lineage>
        <taxon>Bacteria</taxon>
        <taxon>Pseudomonadati</taxon>
        <taxon>Pseudomonadota</taxon>
        <taxon>Betaproteobacteria</taxon>
        <taxon>Burkholderiales</taxon>
        <taxon>Comamonadaceae</taxon>
        <taxon>Hydrogenophaga</taxon>
    </lineage>
</organism>
<dbReference type="GO" id="GO:0015074">
    <property type="term" value="P:DNA integration"/>
    <property type="evidence" value="ECO:0007669"/>
    <property type="project" value="InterPro"/>
</dbReference>
<dbReference type="GO" id="GO:0003677">
    <property type="term" value="F:DNA binding"/>
    <property type="evidence" value="ECO:0007669"/>
    <property type="project" value="InterPro"/>
</dbReference>
<sequence length="1641" mass="181074">MSTSALSIENPFDHPLLTAAGCPPSGNGAPVYLQQLARSLEACQALGVGASTQEWLRIVRHLSRAVTVDARKASASPKAADLEHQPWGGLHGCIEARGLVKTQSTKYLDTLFVHFVLEAAASRHLLTDAALQGLRTCYIALAGRRKLHAEWSLLTTPALIERSQLVNLLEGLAHPPVRALGKLVLGLLERPMPTPAGIAEWGVQNQKPSLDSASCENPEEGKSDPGLSATSSGVDAIEGPENPEPSLPKFARGDSIIGWHIKRASNAPRNDRLALESWTSLPIEQTCQIAARLPALLTDVSSPWHRAAVIATTSLLTSTPGHVLLHANVNRDVDLNIDLNHLRFSWTMQSLRGEPNMADPNRNSAKIAVPFPMPLAQAIAGLAHGKNVNALRHFSDVFGVDVDTAAWDALLRQTHDLLMELSDPAFPAFPGRWANSLSRVYLDSCGSDLMASVCSLDLALTPQAALYYFHPSEQDIRQSVGEVYERLGVGPCVSAMEVAHERDIPSDEHIAAGFAEMEARADALQAIIFNRRTDLTSSIHNLNELTQLTAALTTFLVGGRGSRVEEITCGALYCAPDCWWLEDKKVEHENSSRILPKPIHLRHGLHRWFIARKAVAERLASRLRRDLAERWKELASGQLRFDAPAFEYLDFSSEKVTRSAVTAADIEAVSQRYFSAGKNFMRHVLITHWALDGEDPHLLRLITGHATAGLALPAGGAMYTPESATQAAGVLLESLLKKWLPDIGAKASFPDPYKFVVTPGSRVQKVHYAYRVHIEKWDAPVFSRWHLAAVRIMDRVRELLMNGHGPNHPHALLWLHLVSFDALNEPIDLEAIFEDINVSFELGSAGWVAKFKRSNSKHVLVTPVQLPTAIFLSRHGQNAEIKPSAYSEVLEAAEKWIGEATPDCWGGEKVDVAKALLACSRLWADWCLPPAVQLCYSNDSHAPVLDSRSNADLFGLEASQGAEPPARPRHVLRTTTDLFSAFYKVVNRLGSSRHKLGEQKKRAQLFDRWVSLSRIPTEGELTCTLVRVVSVNAARIRASKRNAIEWSSQATYLSTLRPFLTMARNLDPDAFDAQEWAEFCRDLMAFSHADEKQTVTATEASEWLMECLRELGHPLPSRADLTQIKRYPVATATTAIAAFTQEQLDQAASLLISSQDGPLRQARIQLAIKLLGSLPMRWSELATAAISDATADGAICITSRGYAHLKSHAARRRLALTEEHLHELTSLIQQIEELKTHGVPEALIFGSRTLHDGTWTVDSAWIRSAITEAIQSVARNPNFRIHAFRAHVVSHLLLPDWRWATKPPQPGGTGPRATSALFGYQKHRAWATDVVRLCAGHASVRTTLSYYFHAWIPVRALALRATLIRHRPTEHLLNQLGVSTAALTKARSRDQRYQDPWEYFQSKLPEGTTKDKSQTLPPIAAVSPVLPVRTSAWGSAPTSAESNLSLQVMYLGLRMLGQDQRTANNMLSGLQRQAVDALESRLALSNFSSETLRGRVKGDITGRAMAADVRQLQSPQAHDLITVLSGIPTQQLQMLLQLLLPRHELVHWEDEIIAVAPRLEKSQICLEVVSDIRRVDPALNIQLSKLDAVLIGSPAHDIGSLPRIFIQPRDPWARNTVAKARWTTLVRVLANALLILRTSRQ</sequence>
<protein>
    <submittedName>
        <fullName evidence="3">Uncharacterized protein</fullName>
    </submittedName>
</protein>
<comment type="caution">
    <text evidence="3">The sequence shown here is derived from an EMBL/GenBank/DDBJ whole genome shotgun (WGS) entry which is preliminary data.</text>
</comment>
<evidence type="ECO:0000313" key="4">
    <source>
        <dbReference type="Proteomes" id="UP000545507"/>
    </source>
</evidence>
<dbReference type="SUPFAM" id="SSF56349">
    <property type="entry name" value="DNA breaking-rejoining enzymes"/>
    <property type="match status" value="1"/>
</dbReference>
<reference evidence="3 4" key="1">
    <citation type="submission" date="2019-09" db="EMBL/GenBank/DDBJ databases">
        <title>Hydrogenophaga aromatica sp. nov., isolated from a para-xylene-degrading enrichment culture.</title>
        <authorList>
            <person name="Tancsics A."/>
            <person name="Banerjee S."/>
        </authorList>
    </citation>
    <scope>NUCLEOTIDE SEQUENCE [LARGE SCALE GENOMIC DNA]</scope>
    <source>
        <strain evidence="3 4">D2P1</strain>
    </source>
</reference>
<dbReference type="Proteomes" id="UP000545507">
    <property type="component" value="Unassembled WGS sequence"/>
</dbReference>
<dbReference type="Gene3D" id="1.10.443.10">
    <property type="entry name" value="Intergrase catalytic core"/>
    <property type="match status" value="1"/>
</dbReference>
<keyword evidence="4" id="KW-1185">Reference proteome</keyword>
<gene>
    <name evidence="3" type="ORF">F3K02_18700</name>
</gene>
<dbReference type="GO" id="GO:0006310">
    <property type="term" value="P:DNA recombination"/>
    <property type="evidence" value="ECO:0007669"/>
    <property type="project" value="UniProtKB-KW"/>
</dbReference>
<keyword evidence="1" id="KW-0233">DNA recombination</keyword>
<proteinExistence type="predicted"/>
<dbReference type="InterPro" id="IPR011010">
    <property type="entry name" value="DNA_brk_join_enz"/>
</dbReference>
<name>A0A7Y8H096_9BURK</name>
<dbReference type="InterPro" id="IPR013762">
    <property type="entry name" value="Integrase-like_cat_sf"/>
</dbReference>
<feature type="region of interest" description="Disordered" evidence="2">
    <location>
        <begin position="208"/>
        <end position="251"/>
    </location>
</feature>